<dbReference type="GO" id="GO:0020037">
    <property type="term" value="F:heme binding"/>
    <property type="evidence" value="ECO:0000318"/>
    <property type="project" value="GO_Central"/>
</dbReference>
<dbReference type="OrthoDB" id="2789670at2759"/>
<dbReference type="VEuPathDB" id="AmoebaDB:DICPUDRAFT_42091"/>
<keyword evidence="9 12" id="KW-0408">Iron</keyword>
<keyword evidence="7" id="KW-1133">Transmembrane helix</keyword>
<evidence type="ECO:0000313" key="14">
    <source>
        <dbReference type="EMBL" id="EGC29994.1"/>
    </source>
</evidence>
<evidence type="ECO:0000256" key="2">
    <source>
        <dbReference type="ARBA" id="ARBA00004167"/>
    </source>
</evidence>
<dbReference type="Proteomes" id="UP000001064">
    <property type="component" value="Unassembled WGS sequence"/>
</dbReference>
<dbReference type="GO" id="GO:0005737">
    <property type="term" value="C:cytoplasm"/>
    <property type="evidence" value="ECO:0000318"/>
    <property type="project" value="GO_Central"/>
</dbReference>
<keyword evidence="4 12" id="KW-0349">Heme</keyword>
<evidence type="ECO:0000256" key="11">
    <source>
        <dbReference type="ARBA" id="ARBA00023136"/>
    </source>
</evidence>
<sequence>MIFILLIVLLVFIVYLNKNFYLKKNNAKYPNGPLVLPIIGSLYRVSFKTPHLSFKNLSQQYGKIFSIKMGCVETIVINDISILQKTFRDKPTIFQQRFWLPSFYNVGEYRDIVFSNGPYWREIKSILKNSLTKTKSRSMEDLFNSECSKAEQYIMKKIKENNNIVDMMKTTKRLLLNIMVKFLFNISFEYDDGSLSKEIFDFVKSYNLIFEYLAKQPGDFIPLLRPFDTHDKIAKEYSNLLKFFTPFIDETLKNIDKENPKCFLEYLLIEIERDPNSMIKPESIPHICFSIIVAGSDTTGTTLEWMILYLSNYPNIQEKLHCEINSSHHPTLKEKKNYPFLRAVINETLRISPPAPFALPHICSEDTIVSFNGHDYFFPKYTQIIPNLYGANRNENEFDDPNTFNPDRHPSSTASHVSYSSGPRSCPGENMADDILFVVSTRLYKYFKFERTTNQLYDEYGVLTKTLTPKDYLSKVTFRS</sequence>
<comment type="similarity">
    <text evidence="3">Belongs to the cytochrome P450 family.</text>
</comment>
<dbReference type="STRING" id="5786.F1A1D7"/>
<evidence type="ECO:0000256" key="4">
    <source>
        <dbReference type="ARBA" id="ARBA00022617"/>
    </source>
</evidence>
<evidence type="ECO:0000256" key="1">
    <source>
        <dbReference type="ARBA" id="ARBA00001971"/>
    </source>
</evidence>
<feature type="compositionally biased region" description="Polar residues" evidence="13">
    <location>
        <begin position="411"/>
        <end position="423"/>
    </location>
</feature>
<evidence type="ECO:0000256" key="3">
    <source>
        <dbReference type="ARBA" id="ARBA00010617"/>
    </source>
</evidence>
<evidence type="ECO:0000256" key="8">
    <source>
        <dbReference type="ARBA" id="ARBA00023002"/>
    </source>
</evidence>
<keyword evidence="11" id="KW-0472">Membrane</keyword>
<evidence type="ECO:0000256" key="6">
    <source>
        <dbReference type="ARBA" id="ARBA00022723"/>
    </source>
</evidence>
<dbReference type="Gene3D" id="1.10.630.10">
    <property type="entry name" value="Cytochrome P450"/>
    <property type="match status" value="1"/>
</dbReference>
<dbReference type="AlphaFoldDB" id="F1A1D7"/>
<evidence type="ECO:0000256" key="7">
    <source>
        <dbReference type="ARBA" id="ARBA00022989"/>
    </source>
</evidence>
<keyword evidence="10" id="KW-0503">Monooxygenase</keyword>
<keyword evidence="15" id="KW-1185">Reference proteome</keyword>
<dbReference type="GO" id="GO:0006805">
    <property type="term" value="P:xenobiotic metabolic process"/>
    <property type="evidence" value="ECO:0000318"/>
    <property type="project" value="GO_Central"/>
</dbReference>
<dbReference type="InterPro" id="IPR002401">
    <property type="entry name" value="Cyt_P450_E_grp-I"/>
</dbReference>
<keyword evidence="5" id="KW-0812">Transmembrane</keyword>
<feature type="region of interest" description="Disordered" evidence="13">
    <location>
        <begin position="396"/>
        <end position="425"/>
    </location>
</feature>
<dbReference type="CDD" id="cd20617">
    <property type="entry name" value="CYP1_2-like"/>
    <property type="match status" value="1"/>
</dbReference>
<dbReference type="PRINTS" id="PR00463">
    <property type="entry name" value="EP450I"/>
</dbReference>
<evidence type="ECO:0000256" key="12">
    <source>
        <dbReference type="PIRSR" id="PIRSR602401-1"/>
    </source>
</evidence>
<evidence type="ECO:0008006" key="16">
    <source>
        <dbReference type="Google" id="ProtNLM"/>
    </source>
</evidence>
<dbReference type="PANTHER" id="PTHR24303">
    <property type="entry name" value="HEME-BINDING MONOOXYGENASE FAMILY"/>
    <property type="match status" value="1"/>
</dbReference>
<dbReference type="RefSeq" id="XP_003293478.1">
    <property type="nucleotide sequence ID" value="XM_003293430.1"/>
</dbReference>
<evidence type="ECO:0000256" key="13">
    <source>
        <dbReference type="SAM" id="MobiDB-lite"/>
    </source>
</evidence>
<dbReference type="GO" id="GO:0016020">
    <property type="term" value="C:membrane"/>
    <property type="evidence" value="ECO:0007669"/>
    <property type="project" value="UniProtKB-SubCell"/>
</dbReference>
<proteinExistence type="inferred from homology"/>
<dbReference type="OMA" id="LYMAREQ"/>
<dbReference type="GeneID" id="10511395"/>
<evidence type="ECO:0000256" key="9">
    <source>
        <dbReference type="ARBA" id="ARBA00023004"/>
    </source>
</evidence>
<dbReference type="eggNOG" id="KOG0156">
    <property type="taxonomic scope" value="Eukaryota"/>
</dbReference>
<name>F1A1D7_DICPU</name>
<accession>F1A1D7</accession>
<dbReference type="Pfam" id="PF00067">
    <property type="entry name" value="p450"/>
    <property type="match status" value="1"/>
</dbReference>
<dbReference type="InterPro" id="IPR036396">
    <property type="entry name" value="Cyt_P450_sf"/>
</dbReference>
<keyword evidence="8" id="KW-0560">Oxidoreductase</keyword>
<feature type="binding site" description="axial binding residue" evidence="12">
    <location>
        <position position="426"/>
    </location>
    <ligand>
        <name>heme</name>
        <dbReference type="ChEBI" id="CHEBI:30413"/>
    </ligand>
    <ligandPart>
        <name>Fe</name>
        <dbReference type="ChEBI" id="CHEBI:18248"/>
    </ligandPart>
</feature>
<comment type="cofactor">
    <cofactor evidence="1 12">
        <name>heme</name>
        <dbReference type="ChEBI" id="CHEBI:30413"/>
    </cofactor>
</comment>
<comment type="subcellular location">
    <subcellularLocation>
        <location evidence="2">Membrane</location>
        <topology evidence="2">Single-pass membrane protein</topology>
    </subcellularLocation>
</comment>
<dbReference type="GO" id="GO:0005506">
    <property type="term" value="F:iron ion binding"/>
    <property type="evidence" value="ECO:0007669"/>
    <property type="project" value="InterPro"/>
</dbReference>
<dbReference type="InterPro" id="IPR001128">
    <property type="entry name" value="Cyt_P450"/>
</dbReference>
<evidence type="ECO:0000256" key="10">
    <source>
        <dbReference type="ARBA" id="ARBA00023033"/>
    </source>
</evidence>
<reference evidence="15" key="1">
    <citation type="journal article" date="2011" name="Genome Biol.">
        <title>Comparative genomics of the social amoebae Dictyostelium discoideum and Dictyostelium purpureum.</title>
        <authorList>
            <consortium name="US DOE Joint Genome Institute (JGI-PGF)"/>
            <person name="Sucgang R."/>
            <person name="Kuo A."/>
            <person name="Tian X."/>
            <person name="Salerno W."/>
            <person name="Parikh A."/>
            <person name="Feasley C.L."/>
            <person name="Dalin E."/>
            <person name="Tu H."/>
            <person name="Huang E."/>
            <person name="Barry K."/>
            <person name="Lindquist E."/>
            <person name="Shapiro H."/>
            <person name="Bruce D."/>
            <person name="Schmutz J."/>
            <person name="Salamov A."/>
            <person name="Fey P."/>
            <person name="Gaudet P."/>
            <person name="Anjard C."/>
            <person name="Babu M.M."/>
            <person name="Basu S."/>
            <person name="Bushmanova Y."/>
            <person name="van der Wel H."/>
            <person name="Katoh-Kurasawa M."/>
            <person name="Dinh C."/>
            <person name="Coutinho P.M."/>
            <person name="Saito T."/>
            <person name="Elias M."/>
            <person name="Schaap P."/>
            <person name="Kay R.R."/>
            <person name="Henrissat B."/>
            <person name="Eichinger L."/>
            <person name="Rivero F."/>
            <person name="Putnam N.H."/>
            <person name="West C.M."/>
            <person name="Loomis W.F."/>
            <person name="Chisholm R.L."/>
            <person name="Shaulsky G."/>
            <person name="Strassmann J.E."/>
            <person name="Queller D.C."/>
            <person name="Kuspa A."/>
            <person name="Grigoriev I.V."/>
        </authorList>
    </citation>
    <scope>NUCLEOTIDE SEQUENCE [LARGE SCALE GENOMIC DNA]</scope>
    <source>
        <strain evidence="15">QSDP1</strain>
    </source>
</reference>
<gene>
    <name evidence="14" type="ORF">DICPUDRAFT_42091</name>
</gene>
<dbReference type="EMBL" id="GL871369">
    <property type="protein sequence ID" value="EGC29994.1"/>
    <property type="molecule type" value="Genomic_DNA"/>
</dbReference>
<dbReference type="GO" id="GO:0016712">
    <property type="term" value="F:oxidoreductase activity, acting on paired donors, with incorporation or reduction of molecular oxygen, reduced flavin or flavoprotein as one donor, and incorporation of one atom of oxygen"/>
    <property type="evidence" value="ECO:0000318"/>
    <property type="project" value="GO_Central"/>
</dbReference>
<protein>
    <recommendedName>
        <fullName evidence="16">Cytochrome P450 family protein</fullName>
    </recommendedName>
</protein>
<dbReference type="GO" id="GO:0006082">
    <property type="term" value="P:organic acid metabolic process"/>
    <property type="evidence" value="ECO:0000318"/>
    <property type="project" value="GO_Central"/>
</dbReference>
<dbReference type="FunCoup" id="F1A1D7">
    <property type="interactions" value="1"/>
</dbReference>
<evidence type="ECO:0000313" key="15">
    <source>
        <dbReference type="Proteomes" id="UP000001064"/>
    </source>
</evidence>
<dbReference type="PANTHER" id="PTHR24303:SF31">
    <property type="entry name" value="CYTOCHROME P450 307A1-RELATED"/>
    <property type="match status" value="1"/>
</dbReference>
<evidence type="ECO:0000256" key="5">
    <source>
        <dbReference type="ARBA" id="ARBA00022692"/>
    </source>
</evidence>
<dbReference type="FunFam" id="1.10.630.10:FF:000078">
    <property type="entry name" value="Probable cytochrome P450 515A1"/>
    <property type="match status" value="1"/>
</dbReference>
<dbReference type="PRINTS" id="PR00385">
    <property type="entry name" value="P450"/>
</dbReference>
<organism evidence="14 15">
    <name type="scientific">Dictyostelium purpureum</name>
    <name type="common">Slime mold</name>
    <dbReference type="NCBI Taxonomy" id="5786"/>
    <lineage>
        <taxon>Eukaryota</taxon>
        <taxon>Amoebozoa</taxon>
        <taxon>Evosea</taxon>
        <taxon>Eumycetozoa</taxon>
        <taxon>Dictyostelia</taxon>
        <taxon>Dictyosteliales</taxon>
        <taxon>Dictyosteliaceae</taxon>
        <taxon>Dictyostelium</taxon>
    </lineage>
</organism>
<dbReference type="SUPFAM" id="SSF48264">
    <property type="entry name" value="Cytochrome P450"/>
    <property type="match status" value="1"/>
</dbReference>
<dbReference type="KEGG" id="dpp:DICPUDRAFT_42091"/>
<dbReference type="InParanoid" id="F1A1D7"/>
<keyword evidence="6 12" id="KW-0479">Metal-binding</keyword>